<gene>
    <name evidence="1" type="ORF">GCM10009733_088360</name>
</gene>
<keyword evidence="2" id="KW-1185">Reference proteome</keyword>
<comment type="caution">
    <text evidence="1">The sequence shown here is derived from an EMBL/GenBank/DDBJ whole genome shotgun (WGS) entry which is preliminary data.</text>
</comment>
<dbReference type="EMBL" id="BAAAMU010000110">
    <property type="protein sequence ID" value="GAA1677763.1"/>
    <property type="molecule type" value="Genomic_DNA"/>
</dbReference>
<name>A0ABN2GXG8_9ACTN</name>
<reference evidence="1 2" key="1">
    <citation type="journal article" date="2019" name="Int. J. Syst. Evol. Microbiol.">
        <title>The Global Catalogue of Microorganisms (GCM) 10K type strain sequencing project: providing services to taxonomists for standard genome sequencing and annotation.</title>
        <authorList>
            <consortium name="The Broad Institute Genomics Platform"/>
            <consortium name="The Broad Institute Genome Sequencing Center for Infectious Disease"/>
            <person name="Wu L."/>
            <person name="Ma J."/>
        </authorList>
    </citation>
    <scope>NUCLEOTIDE SEQUENCE [LARGE SCALE GENOMIC DNA]</scope>
    <source>
        <strain evidence="1 2">JCM 13929</strain>
    </source>
</reference>
<proteinExistence type="predicted"/>
<dbReference type="Proteomes" id="UP001500064">
    <property type="component" value="Unassembled WGS sequence"/>
</dbReference>
<organism evidence="1 2">
    <name type="scientific">Nonomuraea maheshkhaliensis</name>
    <dbReference type="NCBI Taxonomy" id="419590"/>
    <lineage>
        <taxon>Bacteria</taxon>
        <taxon>Bacillati</taxon>
        <taxon>Actinomycetota</taxon>
        <taxon>Actinomycetes</taxon>
        <taxon>Streptosporangiales</taxon>
        <taxon>Streptosporangiaceae</taxon>
        <taxon>Nonomuraea</taxon>
    </lineage>
</organism>
<evidence type="ECO:0000313" key="2">
    <source>
        <dbReference type="Proteomes" id="UP001500064"/>
    </source>
</evidence>
<evidence type="ECO:0000313" key="1">
    <source>
        <dbReference type="EMBL" id="GAA1677763.1"/>
    </source>
</evidence>
<accession>A0ABN2GXG8</accession>
<sequence length="124" mass="12777">MTVTPRSDSSTWNVGTEPSARGAGVTVTVLCSPSTARTCTWSPVINVISSLAGAGVKAPGGAAVAFTADAADAAGIASDEAAMSTEAAITVPRLTRLKPRSMDDLPRIGKHEYRIPSHPELRCL</sequence>
<protein>
    <submittedName>
        <fullName evidence="1">Uncharacterized protein</fullName>
    </submittedName>
</protein>